<dbReference type="SUPFAM" id="SSF47413">
    <property type="entry name" value="lambda repressor-like DNA-binding domains"/>
    <property type="match status" value="1"/>
</dbReference>
<evidence type="ECO:0000313" key="3">
    <source>
        <dbReference type="EMBL" id="MFM0642335.1"/>
    </source>
</evidence>
<dbReference type="Proteomes" id="UP001629432">
    <property type="component" value="Unassembled WGS sequence"/>
</dbReference>
<dbReference type="EMBL" id="JAQQCF010000066">
    <property type="protein sequence ID" value="MFM0642335.1"/>
    <property type="molecule type" value="Genomic_DNA"/>
</dbReference>
<evidence type="ECO:0000259" key="2">
    <source>
        <dbReference type="PROSITE" id="PS50943"/>
    </source>
</evidence>
<dbReference type="CDD" id="cd00093">
    <property type="entry name" value="HTH_XRE"/>
    <property type="match status" value="1"/>
</dbReference>
<accession>A0ABW9E4N2</accession>
<organism evidence="3 4">
    <name type="scientific">Paraburkholderia metrosideri</name>
    <dbReference type="NCBI Taxonomy" id="580937"/>
    <lineage>
        <taxon>Bacteria</taxon>
        <taxon>Pseudomonadati</taxon>
        <taxon>Pseudomonadota</taxon>
        <taxon>Betaproteobacteria</taxon>
        <taxon>Burkholderiales</taxon>
        <taxon>Burkholderiaceae</taxon>
        <taxon>Paraburkholderia</taxon>
    </lineage>
</organism>
<dbReference type="RefSeq" id="WP_267929613.1">
    <property type="nucleotide sequence ID" value="NZ_JAQQCF010000066.1"/>
</dbReference>
<dbReference type="SMART" id="SM00530">
    <property type="entry name" value="HTH_XRE"/>
    <property type="match status" value="1"/>
</dbReference>
<protein>
    <submittedName>
        <fullName evidence="3">Helix-turn-helix transcriptional regulator</fullName>
    </submittedName>
</protein>
<dbReference type="Gene3D" id="1.10.260.40">
    <property type="entry name" value="lambda repressor-like DNA-binding domains"/>
    <property type="match status" value="1"/>
</dbReference>
<sequence>MGQAIKMCRTRRSLSQAELAGLAGCSISYLSMLESNQRDPSLSTLKSIAGALRIPTEILFFLGSDREELAGMDKELSGQLARAALEILSDTHEPVRGS</sequence>
<dbReference type="Pfam" id="PF01381">
    <property type="entry name" value="HTH_3"/>
    <property type="match status" value="1"/>
</dbReference>
<keyword evidence="4" id="KW-1185">Reference proteome</keyword>
<dbReference type="PANTHER" id="PTHR46797:SF1">
    <property type="entry name" value="METHYLPHOSPHONATE SYNTHASE"/>
    <property type="match status" value="1"/>
</dbReference>
<evidence type="ECO:0000256" key="1">
    <source>
        <dbReference type="ARBA" id="ARBA00023125"/>
    </source>
</evidence>
<keyword evidence="1" id="KW-0238">DNA-binding</keyword>
<dbReference type="InterPro" id="IPR050807">
    <property type="entry name" value="TransReg_Diox_bact_type"/>
</dbReference>
<dbReference type="PROSITE" id="PS50943">
    <property type="entry name" value="HTH_CROC1"/>
    <property type="match status" value="1"/>
</dbReference>
<feature type="domain" description="HTH cro/C1-type" evidence="2">
    <location>
        <begin position="5"/>
        <end position="59"/>
    </location>
</feature>
<proteinExistence type="predicted"/>
<comment type="caution">
    <text evidence="3">The sequence shown here is derived from an EMBL/GenBank/DDBJ whole genome shotgun (WGS) entry which is preliminary data.</text>
</comment>
<dbReference type="PANTHER" id="PTHR46797">
    <property type="entry name" value="HTH-TYPE TRANSCRIPTIONAL REGULATOR"/>
    <property type="match status" value="1"/>
</dbReference>
<gene>
    <name evidence="3" type="ORF">PQQ63_37265</name>
</gene>
<name>A0ABW9E4N2_9BURK</name>
<dbReference type="InterPro" id="IPR010982">
    <property type="entry name" value="Lambda_DNA-bd_dom_sf"/>
</dbReference>
<evidence type="ECO:0000313" key="4">
    <source>
        <dbReference type="Proteomes" id="UP001629432"/>
    </source>
</evidence>
<dbReference type="InterPro" id="IPR001387">
    <property type="entry name" value="Cro/C1-type_HTH"/>
</dbReference>
<reference evidence="3 4" key="1">
    <citation type="journal article" date="2024" name="Chem. Sci.">
        <title>Discovery of megapolipeptins by genome mining of a Burkholderiales bacteria collection.</title>
        <authorList>
            <person name="Paulo B.S."/>
            <person name="Recchia M.J.J."/>
            <person name="Lee S."/>
            <person name="Fergusson C.H."/>
            <person name="Romanowski S.B."/>
            <person name="Hernandez A."/>
            <person name="Krull N."/>
            <person name="Liu D.Y."/>
            <person name="Cavanagh H."/>
            <person name="Bos A."/>
            <person name="Gray C.A."/>
            <person name="Murphy B.T."/>
            <person name="Linington R.G."/>
            <person name="Eustaquio A.S."/>
        </authorList>
    </citation>
    <scope>NUCLEOTIDE SEQUENCE [LARGE SCALE GENOMIC DNA]</scope>
    <source>
        <strain evidence="3 4">RL17-338-BIC-A</strain>
    </source>
</reference>